<sequence length="116" mass="13389">MHFMCREIHLSEVSLYQSASKDDTIRFAATVSSCLLAKRIPRNCDLTSGKTRKSIGAKSGLDRSSEGQKDRLTDGQSNIRTERLTVKQSYEKKNNERDGQKYRESERQTERWIDTE</sequence>
<gene>
    <name evidence="2" type="ORF">DPMN_060665</name>
</gene>
<protein>
    <submittedName>
        <fullName evidence="2">Uncharacterized protein</fullName>
    </submittedName>
</protein>
<evidence type="ECO:0000256" key="1">
    <source>
        <dbReference type="SAM" id="MobiDB-lite"/>
    </source>
</evidence>
<name>A0A9D4C6G3_DREPO</name>
<dbReference type="EMBL" id="JAIWYP010000013">
    <property type="protein sequence ID" value="KAH3717869.1"/>
    <property type="molecule type" value="Genomic_DNA"/>
</dbReference>
<proteinExistence type="predicted"/>
<keyword evidence="3" id="KW-1185">Reference proteome</keyword>
<dbReference type="AlphaFoldDB" id="A0A9D4C6G3"/>
<feature type="region of interest" description="Disordered" evidence="1">
    <location>
        <begin position="45"/>
        <end position="116"/>
    </location>
</feature>
<feature type="compositionally biased region" description="Basic and acidic residues" evidence="1">
    <location>
        <begin position="80"/>
        <end position="116"/>
    </location>
</feature>
<organism evidence="2 3">
    <name type="scientific">Dreissena polymorpha</name>
    <name type="common">Zebra mussel</name>
    <name type="synonym">Mytilus polymorpha</name>
    <dbReference type="NCBI Taxonomy" id="45954"/>
    <lineage>
        <taxon>Eukaryota</taxon>
        <taxon>Metazoa</taxon>
        <taxon>Spiralia</taxon>
        <taxon>Lophotrochozoa</taxon>
        <taxon>Mollusca</taxon>
        <taxon>Bivalvia</taxon>
        <taxon>Autobranchia</taxon>
        <taxon>Heteroconchia</taxon>
        <taxon>Euheterodonta</taxon>
        <taxon>Imparidentia</taxon>
        <taxon>Neoheterodontei</taxon>
        <taxon>Myida</taxon>
        <taxon>Dreissenoidea</taxon>
        <taxon>Dreissenidae</taxon>
        <taxon>Dreissena</taxon>
    </lineage>
</organism>
<reference evidence="2" key="2">
    <citation type="submission" date="2020-11" db="EMBL/GenBank/DDBJ databases">
        <authorList>
            <person name="McCartney M.A."/>
            <person name="Auch B."/>
            <person name="Kono T."/>
            <person name="Mallez S."/>
            <person name="Becker A."/>
            <person name="Gohl D.M."/>
            <person name="Silverstein K.A.T."/>
            <person name="Koren S."/>
            <person name="Bechman K.B."/>
            <person name="Herman A."/>
            <person name="Abrahante J.E."/>
            <person name="Garbe J."/>
        </authorList>
    </citation>
    <scope>NUCLEOTIDE SEQUENCE</scope>
    <source>
        <strain evidence="2">Duluth1</strain>
        <tissue evidence="2">Whole animal</tissue>
    </source>
</reference>
<comment type="caution">
    <text evidence="2">The sequence shown here is derived from an EMBL/GenBank/DDBJ whole genome shotgun (WGS) entry which is preliminary data.</text>
</comment>
<dbReference type="Proteomes" id="UP000828390">
    <property type="component" value="Unassembled WGS sequence"/>
</dbReference>
<reference evidence="2" key="1">
    <citation type="journal article" date="2019" name="bioRxiv">
        <title>The Genome of the Zebra Mussel, Dreissena polymorpha: A Resource for Invasive Species Research.</title>
        <authorList>
            <person name="McCartney M.A."/>
            <person name="Auch B."/>
            <person name="Kono T."/>
            <person name="Mallez S."/>
            <person name="Zhang Y."/>
            <person name="Obille A."/>
            <person name="Becker A."/>
            <person name="Abrahante J.E."/>
            <person name="Garbe J."/>
            <person name="Badalamenti J.P."/>
            <person name="Herman A."/>
            <person name="Mangelson H."/>
            <person name="Liachko I."/>
            <person name="Sullivan S."/>
            <person name="Sone E.D."/>
            <person name="Koren S."/>
            <person name="Silverstein K.A.T."/>
            <person name="Beckman K.B."/>
            <person name="Gohl D.M."/>
        </authorList>
    </citation>
    <scope>NUCLEOTIDE SEQUENCE</scope>
    <source>
        <strain evidence="2">Duluth1</strain>
        <tissue evidence="2">Whole animal</tissue>
    </source>
</reference>
<accession>A0A9D4C6G3</accession>
<feature type="compositionally biased region" description="Basic and acidic residues" evidence="1">
    <location>
        <begin position="60"/>
        <end position="73"/>
    </location>
</feature>
<evidence type="ECO:0000313" key="3">
    <source>
        <dbReference type="Proteomes" id="UP000828390"/>
    </source>
</evidence>
<evidence type="ECO:0000313" key="2">
    <source>
        <dbReference type="EMBL" id="KAH3717869.1"/>
    </source>
</evidence>